<evidence type="ECO:0000259" key="2">
    <source>
        <dbReference type="PROSITE" id="PS50042"/>
    </source>
</evidence>
<comment type="caution">
    <text evidence="3">The sequence shown here is derived from an EMBL/GenBank/DDBJ whole genome shotgun (WGS) entry which is preliminary data.</text>
</comment>
<feature type="compositionally biased region" description="Basic and acidic residues" evidence="1">
    <location>
        <begin position="539"/>
        <end position="555"/>
    </location>
</feature>
<feature type="compositionally biased region" description="Polar residues" evidence="1">
    <location>
        <begin position="421"/>
        <end position="432"/>
    </location>
</feature>
<evidence type="ECO:0000313" key="4">
    <source>
        <dbReference type="Proteomes" id="UP001165082"/>
    </source>
</evidence>
<proteinExistence type="predicted"/>
<dbReference type="Gene3D" id="2.60.120.10">
    <property type="entry name" value="Jelly Rolls"/>
    <property type="match status" value="2"/>
</dbReference>
<accession>A0A9W6Z8H7</accession>
<feature type="domain" description="Cyclic nucleotide-binding" evidence="2">
    <location>
        <begin position="146"/>
        <end position="281"/>
    </location>
</feature>
<dbReference type="SUPFAM" id="SSF51206">
    <property type="entry name" value="cAMP-binding domain-like"/>
    <property type="match status" value="2"/>
</dbReference>
<reference evidence="3" key="1">
    <citation type="submission" date="2022-07" db="EMBL/GenBank/DDBJ databases">
        <title>Genome analysis of Parmales, a sister group of diatoms, reveals the evolutionary specialization of diatoms from phago-mixotrophs to photoautotrophs.</title>
        <authorList>
            <person name="Ban H."/>
            <person name="Sato S."/>
            <person name="Yoshikawa S."/>
            <person name="Kazumasa Y."/>
            <person name="Nakamura Y."/>
            <person name="Ichinomiya M."/>
            <person name="Saitoh K."/>
            <person name="Sato N."/>
            <person name="Blanc-Mathieu R."/>
            <person name="Endo H."/>
            <person name="Kuwata A."/>
            <person name="Ogata H."/>
        </authorList>
    </citation>
    <scope>NUCLEOTIDE SEQUENCE</scope>
</reference>
<evidence type="ECO:0000313" key="3">
    <source>
        <dbReference type="EMBL" id="GMH49394.1"/>
    </source>
</evidence>
<evidence type="ECO:0000256" key="1">
    <source>
        <dbReference type="SAM" id="MobiDB-lite"/>
    </source>
</evidence>
<dbReference type="InterPro" id="IPR018488">
    <property type="entry name" value="cNMP-bd_CS"/>
</dbReference>
<dbReference type="OrthoDB" id="2021138at2759"/>
<dbReference type="SMART" id="SM00100">
    <property type="entry name" value="cNMP"/>
    <property type="match status" value="1"/>
</dbReference>
<dbReference type="PROSITE" id="PS50042">
    <property type="entry name" value="CNMP_BINDING_3"/>
    <property type="match status" value="2"/>
</dbReference>
<dbReference type="CDD" id="cd00038">
    <property type="entry name" value="CAP_ED"/>
    <property type="match status" value="2"/>
</dbReference>
<dbReference type="InterPro" id="IPR000595">
    <property type="entry name" value="cNMP-bd_dom"/>
</dbReference>
<dbReference type="Proteomes" id="UP001165082">
    <property type="component" value="Unassembled WGS sequence"/>
</dbReference>
<gene>
    <name evidence="3" type="ORF">TrRE_jg6140</name>
</gene>
<feature type="region of interest" description="Disordered" evidence="1">
    <location>
        <begin position="415"/>
        <end position="437"/>
    </location>
</feature>
<dbReference type="InterPro" id="IPR018490">
    <property type="entry name" value="cNMP-bd_dom_sf"/>
</dbReference>
<feature type="compositionally biased region" description="Low complexity" evidence="1">
    <location>
        <begin position="524"/>
        <end position="535"/>
    </location>
</feature>
<organism evidence="3 4">
    <name type="scientific">Triparma retinervis</name>
    <dbReference type="NCBI Taxonomy" id="2557542"/>
    <lineage>
        <taxon>Eukaryota</taxon>
        <taxon>Sar</taxon>
        <taxon>Stramenopiles</taxon>
        <taxon>Ochrophyta</taxon>
        <taxon>Bolidophyceae</taxon>
        <taxon>Parmales</taxon>
        <taxon>Triparmaceae</taxon>
        <taxon>Triparma</taxon>
    </lineage>
</organism>
<feature type="region of interest" description="Disordered" evidence="1">
    <location>
        <begin position="520"/>
        <end position="576"/>
    </location>
</feature>
<dbReference type="PANTHER" id="PTHR23011:SF28">
    <property type="entry name" value="CYCLIC NUCLEOTIDE-BINDING DOMAIN CONTAINING PROTEIN"/>
    <property type="match status" value="1"/>
</dbReference>
<feature type="domain" description="Cyclic nucleotide-binding" evidence="2">
    <location>
        <begin position="1"/>
        <end position="87"/>
    </location>
</feature>
<dbReference type="PROSITE" id="PS00888">
    <property type="entry name" value="CNMP_BINDING_1"/>
    <property type="match status" value="1"/>
</dbReference>
<dbReference type="InterPro" id="IPR014710">
    <property type="entry name" value="RmlC-like_jellyroll"/>
</dbReference>
<keyword evidence="4" id="KW-1185">Reference proteome</keyword>
<dbReference type="EMBL" id="BRXZ01000631">
    <property type="protein sequence ID" value="GMH49394.1"/>
    <property type="molecule type" value="Genomic_DNA"/>
</dbReference>
<name>A0A9W6Z8H7_9STRA</name>
<sequence>MEIKCYANDEVVFLQNAVPDAYYTVLRGAVSIYAIMKDAKHSAEELSANNRLQYGKFLVQLRSGAGFGELSFNGDLNHTPRNAGVVSDGSASQSMNDDLAENLENKQKGCILLLIPEQSYMSQMYALHASKNQTKDKIKFLKMCFLFNNWSMDELVRMAYAMKKREVGKNQPLVKQGDKAEYVFLVIKGKVKLSINSETDLTSSSGEKIGTTNKIVDVAELCEGDIAGLVEAFDGKKKMERSIHAMGSGVEVFCCNMPNFELMLKQVPKTYKLIEKIVLRRKNWEKLRTEYARNFPMMKCTLPENAIEMSKYRLSRESTMSENDLKVLTEKKNSLFQFLREARSNYRTAVTKVKVKNYPAAIGFFETSKGQCERALALAESIQMIELVHQAEDVLAEINDQLILYNNGGGAGPPAGGVMKQLSSGSAPQGQRMSGRRGSATMVAMRIRTLSVDSGSGGGSGDEEAEAKLAEAQSVLPLSPNTVQSISQSRSHRRRSIAELAAKAGLGKEFSKMEEKRVGEVVTSPGGSPMKSPGGTVVRKNEGRRGSLERAKEGEEWGEGGGAGGLAGETNLAVGV</sequence>
<protein>
    <recommendedName>
        <fullName evidence="2">Cyclic nucleotide-binding domain-containing protein</fullName>
    </recommendedName>
</protein>
<dbReference type="PANTHER" id="PTHR23011">
    <property type="entry name" value="CYCLIC NUCLEOTIDE-BINDING DOMAIN CONTAINING PROTEIN"/>
    <property type="match status" value="1"/>
</dbReference>
<dbReference type="AlphaFoldDB" id="A0A9W6Z8H7"/>